<dbReference type="HOGENOM" id="CLU_007946_12_1_1"/>
<keyword evidence="3 8" id="KW-0812">Transmembrane</keyword>
<evidence type="ECO:0000256" key="2">
    <source>
        <dbReference type="ARBA" id="ARBA00022448"/>
    </source>
</evidence>
<name>A0A0C3B5N3_SERVB</name>
<evidence type="ECO:0000256" key="8">
    <source>
        <dbReference type="SAM" id="Phobius"/>
    </source>
</evidence>
<dbReference type="OrthoDB" id="3900342at2759"/>
<feature type="compositionally biased region" description="Polar residues" evidence="7">
    <location>
        <begin position="22"/>
        <end position="33"/>
    </location>
</feature>
<feature type="region of interest" description="Disordered" evidence="7">
    <location>
        <begin position="118"/>
        <end position="139"/>
    </location>
</feature>
<dbReference type="PANTHER" id="PTHR43341">
    <property type="entry name" value="AMINO ACID PERMEASE"/>
    <property type="match status" value="1"/>
</dbReference>
<keyword evidence="2" id="KW-0813">Transport</keyword>
<evidence type="ECO:0000256" key="1">
    <source>
        <dbReference type="ARBA" id="ARBA00004141"/>
    </source>
</evidence>
<feature type="transmembrane region" description="Helical" evidence="8">
    <location>
        <begin position="597"/>
        <end position="616"/>
    </location>
</feature>
<gene>
    <name evidence="10" type="ORF">M408DRAFT_326781</name>
</gene>
<feature type="transmembrane region" description="Helical" evidence="8">
    <location>
        <begin position="227"/>
        <end position="249"/>
    </location>
</feature>
<dbReference type="PANTHER" id="PTHR43341:SF1">
    <property type="entry name" value="GENERAL AMINO-ACID PERMEASE GAP1"/>
    <property type="match status" value="1"/>
</dbReference>
<protein>
    <recommendedName>
        <fullName evidence="9">Amino acid permease/ SLC12A domain-containing protein</fullName>
    </recommendedName>
</protein>
<feature type="transmembrane region" description="Helical" evidence="8">
    <location>
        <begin position="529"/>
        <end position="546"/>
    </location>
</feature>
<dbReference type="EMBL" id="KN824280">
    <property type="protein sequence ID" value="KIM32115.1"/>
    <property type="molecule type" value="Genomic_DNA"/>
</dbReference>
<evidence type="ECO:0000313" key="10">
    <source>
        <dbReference type="EMBL" id="KIM32115.1"/>
    </source>
</evidence>
<feature type="compositionally biased region" description="Polar residues" evidence="7">
    <location>
        <begin position="78"/>
        <end position="102"/>
    </location>
</feature>
<feature type="transmembrane region" description="Helical" evidence="8">
    <location>
        <begin position="292"/>
        <end position="312"/>
    </location>
</feature>
<feature type="transmembrane region" description="Helical" evidence="8">
    <location>
        <begin position="552"/>
        <end position="576"/>
    </location>
</feature>
<evidence type="ECO:0000256" key="7">
    <source>
        <dbReference type="SAM" id="MobiDB-lite"/>
    </source>
</evidence>
<feature type="transmembrane region" description="Helical" evidence="8">
    <location>
        <begin position="324"/>
        <end position="344"/>
    </location>
</feature>
<feature type="transmembrane region" description="Helical" evidence="8">
    <location>
        <begin position="195"/>
        <end position="215"/>
    </location>
</feature>
<evidence type="ECO:0000313" key="11">
    <source>
        <dbReference type="Proteomes" id="UP000054097"/>
    </source>
</evidence>
<keyword evidence="4" id="KW-0029">Amino-acid transport</keyword>
<dbReference type="AlphaFoldDB" id="A0A0C3B5N3"/>
<organism evidence="10 11">
    <name type="scientific">Serendipita vermifera MAFF 305830</name>
    <dbReference type="NCBI Taxonomy" id="933852"/>
    <lineage>
        <taxon>Eukaryota</taxon>
        <taxon>Fungi</taxon>
        <taxon>Dikarya</taxon>
        <taxon>Basidiomycota</taxon>
        <taxon>Agaricomycotina</taxon>
        <taxon>Agaricomycetes</taxon>
        <taxon>Sebacinales</taxon>
        <taxon>Serendipitaceae</taxon>
        <taxon>Serendipita</taxon>
    </lineage>
</organism>
<feature type="compositionally biased region" description="Low complexity" evidence="7">
    <location>
        <begin position="64"/>
        <end position="77"/>
    </location>
</feature>
<dbReference type="Pfam" id="PF00324">
    <property type="entry name" value="AA_permease"/>
    <property type="match status" value="1"/>
</dbReference>
<dbReference type="GO" id="GO:0016020">
    <property type="term" value="C:membrane"/>
    <property type="evidence" value="ECO:0007669"/>
    <property type="project" value="UniProtKB-SubCell"/>
</dbReference>
<feature type="transmembrane region" description="Helical" evidence="8">
    <location>
        <begin position="394"/>
        <end position="413"/>
    </location>
</feature>
<evidence type="ECO:0000256" key="4">
    <source>
        <dbReference type="ARBA" id="ARBA00022970"/>
    </source>
</evidence>
<dbReference type="InterPro" id="IPR004841">
    <property type="entry name" value="AA-permease/SLC12A_dom"/>
</dbReference>
<evidence type="ECO:0000259" key="9">
    <source>
        <dbReference type="Pfam" id="PF00324"/>
    </source>
</evidence>
<comment type="subcellular location">
    <subcellularLocation>
        <location evidence="1">Membrane</location>
        <topology evidence="1">Multi-pass membrane protein</topology>
    </subcellularLocation>
</comment>
<keyword evidence="6 8" id="KW-0472">Membrane</keyword>
<feature type="compositionally biased region" description="Basic and acidic residues" evidence="7">
    <location>
        <begin position="11"/>
        <end position="21"/>
    </location>
</feature>
<accession>A0A0C3B5N3</accession>
<proteinExistence type="predicted"/>
<keyword evidence="5 8" id="KW-1133">Transmembrane helix</keyword>
<evidence type="ECO:0000256" key="5">
    <source>
        <dbReference type="ARBA" id="ARBA00022989"/>
    </source>
</evidence>
<dbReference type="GO" id="GO:0015171">
    <property type="term" value="F:amino acid transmembrane transporter activity"/>
    <property type="evidence" value="ECO:0007669"/>
    <property type="project" value="TreeGrafter"/>
</dbReference>
<dbReference type="Proteomes" id="UP000054097">
    <property type="component" value="Unassembled WGS sequence"/>
</dbReference>
<reference evidence="10 11" key="1">
    <citation type="submission" date="2014-04" db="EMBL/GenBank/DDBJ databases">
        <authorList>
            <consortium name="DOE Joint Genome Institute"/>
            <person name="Kuo A."/>
            <person name="Zuccaro A."/>
            <person name="Kohler A."/>
            <person name="Nagy L.G."/>
            <person name="Floudas D."/>
            <person name="Copeland A."/>
            <person name="Barry K.W."/>
            <person name="Cichocki N."/>
            <person name="Veneault-Fourrey C."/>
            <person name="LaButti K."/>
            <person name="Lindquist E.A."/>
            <person name="Lipzen A."/>
            <person name="Lundell T."/>
            <person name="Morin E."/>
            <person name="Murat C."/>
            <person name="Sun H."/>
            <person name="Tunlid A."/>
            <person name="Henrissat B."/>
            <person name="Grigoriev I.V."/>
            <person name="Hibbett D.S."/>
            <person name="Martin F."/>
            <person name="Nordberg H.P."/>
            <person name="Cantor M.N."/>
            <person name="Hua S.X."/>
        </authorList>
    </citation>
    <scope>NUCLEOTIDE SEQUENCE [LARGE SCALE GENOMIC DNA]</scope>
    <source>
        <strain evidence="10 11">MAFF 305830</strain>
    </source>
</reference>
<feature type="transmembrane region" description="Helical" evidence="8">
    <location>
        <begin position="168"/>
        <end position="189"/>
    </location>
</feature>
<dbReference type="STRING" id="933852.A0A0C3B5N3"/>
<feature type="transmembrane region" description="Helical" evidence="8">
    <location>
        <begin position="474"/>
        <end position="495"/>
    </location>
</feature>
<feature type="region of interest" description="Disordered" evidence="7">
    <location>
        <begin position="1"/>
        <end position="102"/>
    </location>
</feature>
<sequence length="624" mass="68054">MAQPTFAEGYPPRRNEQEIDRNSGTSRRAQSVSGPRPLPGRQHAHHSGNWSSDGSQRGVDISYNLPHSNSSSPNNPLQTFATQQPQPYASSRSPHSQQQSLNETQFPVYPANHTRQFNPYEAANQPPNFGAPQPPDEASSMQVVQTKFAEFVGDEGNTLHNGLNANQVTMIALGCTFGTGLLVGSGSALHEGGPLGLLISYIFVCSICYCVMTSLGEMATHVHHKKGFIGSVSSYVHPSVGFALGWTYLSQFFFIPAGHINTASIIMHYIGFRVDLDENITTGHETPIPPNAWRIIFITIVVGINCLGIRAFGHFEFWLSTFKVCILVTLIVFGLVIDMGAGPLKTDDPHLWGGPGGYFWRPPHGPFGHPTWAYVNWEGGLQLFWGFWSTQVRALFALMGIELLGVIVGEVANPRISVPKAVRRTCALVFTLYLFGVAIIGLICSSQDKTFMSENPIVSHGGLKSPFIIAANRLVVRGIVPSVCGAIVIFALSSATSNFYTGTRILHGLALDGQAPAVFKNVTAAGRPVLALGVLMAFCFICYVGDDENTNVFEYVLDLTTTAGAIGWICILWAHIRFRKMLKMKGVRLDTLRYRAPLHPIGTWLALLGVIVITLFKVSSTQPI</sequence>
<evidence type="ECO:0000256" key="6">
    <source>
        <dbReference type="ARBA" id="ARBA00023136"/>
    </source>
</evidence>
<dbReference type="Gene3D" id="1.20.1740.10">
    <property type="entry name" value="Amino acid/polyamine transporter I"/>
    <property type="match status" value="1"/>
</dbReference>
<evidence type="ECO:0000256" key="3">
    <source>
        <dbReference type="ARBA" id="ARBA00022692"/>
    </source>
</evidence>
<feature type="domain" description="Amino acid permease/ SLC12A" evidence="9">
    <location>
        <begin position="168"/>
        <end position="616"/>
    </location>
</feature>
<reference evidence="11" key="2">
    <citation type="submission" date="2015-01" db="EMBL/GenBank/DDBJ databases">
        <title>Evolutionary Origins and Diversification of the Mycorrhizal Mutualists.</title>
        <authorList>
            <consortium name="DOE Joint Genome Institute"/>
            <consortium name="Mycorrhizal Genomics Consortium"/>
            <person name="Kohler A."/>
            <person name="Kuo A."/>
            <person name="Nagy L.G."/>
            <person name="Floudas D."/>
            <person name="Copeland A."/>
            <person name="Barry K.W."/>
            <person name="Cichocki N."/>
            <person name="Veneault-Fourrey C."/>
            <person name="LaButti K."/>
            <person name="Lindquist E.A."/>
            <person name="Lipzen A."/>
            <person name="Lundell T."/>
            <person name="Morin E."/>
            <person name="Murat C."/>
            <person name="Riley R."/>
            <person name="Ohm R."/>
            <person name="Sun H."/>
            <person name="Tunlid A."/>
            <person name="Henrissat B."/>
            <person name="Grigoriev I.V."/>
            <person name="Hibbett D.S."/>
            <person name="Martin F."/>
        </authorList>
    </citation>
    <scope>NUCLEOTIDE SEQUENCE [LARGE SCALE GENOMIC DNA]</scope>
    <source>
        <strain evidence="11">MAFF 305830</strain>
    </source>
</reference>
<feature type="transmembrane region" description="Helical" evidence="8">
    <location>
        <begin position="425"/>
        <end position="443"/>
    </location>
</feature>
<dbReference type="InterPro" id="IPR050524">
    <property type="entry name" value="APC_YAT"/>
</dbReference>
<keyword evidence="11" id="KW-1185">Reference proteome</keyword>